<dbReference type="AlphaFoldDB" id="A0A524RNS6"/>
<comment type="caution">
    <text evidence="2">The sequence shown here is derived from an EMBL/GenBank/DDBJ whole genome shotgun (WGS) entry which is preliminary data.</text>
</comment>
<dbReference type="Proteomes" id="UP000317990">
    <property type="component" value="Unassembled WGS sequence"/>
</dbReference>
<protein>
    <recommendedName>
        <fullName evidence="4">Calcium-binding protein</fullName>
    </recommendedName>
</protein>
<evidence type="ECO:0000256" key="1">
    <source>
        <dbReference type="SAM" id="MobiDB-lite"/>
    </source>
</evidence>
<feature type="region of interest" description="Disordered" evidence="1">
    <location>
        <begin position="1"/>
        <end position="23"/>
    </location>
</feature>
<name>A0A524RNS6_9CHRO</name>
<dbReference type="EMBL" id="SRMO01000056">
    <property type="protein sequence ID" value="TGG93000.1"/>
    <property type="molecule type" value="Genomic_DNA"/>
</dbReference>
<feature type="region of interest" description="Disordered" evidence="1">
    <location>
        <begin position="81"/>
        <end position="106"/>
    </location>
</feature>
<gene>
    <name evidence="2" type="ORF">ERJ67_05035</name>
</gene>
<sequence>MGGREDDDAVDDTVTLSHTASGGDYGSVTADLNVTVSDDEIAALLLTPSSLTVTEGDSGSYTVSLANVPTDTVTVTISSGSGVVTRDTDPVSNGNQNSLTFSTANWSTPQTVQVGGREDDDAVDDTVTLSHTASGGGY</sequence>
<organism evidence="2 3">
    <name type="scientific">Aphanocapsa feldmannii 277cV</name>
    <dbReference type="NCBI Taxonomy" id="2507553"/>
    <lineage>
        <taxon>Bacteria</taxon>
        <taxon>Bacillati</taxon>
        <taxon>Cyanobacteriota</taxon>
        <taxon>Cyanophyceae</taxon>
        <taxon>Oscillatoriophycideae</taxon>
        <taxon>Chroococcales</taxon>
        <taxon>Microcystaceae</taxon>
        <taxon>Aphanocapsa</taxon>
    </lineage>
</organism>
<evidence type="ECO:0008006" key="4">
    <source>
        <dbReference type="Google" id="ProtNLM"/>
    </source>
</evidence>
<feature type="compositionally biased region" description="Acidic residues" evidence="1">
    <location>
        <begin position="1"/>
        <end position="11"/>
    </location>
</feature>
<reference evidence="2 3" key="1">
    <citation type="journal article" date="2019" name="mSystems">
        <title>Life at home and on the roam: Genomic adaptions reflect the dual lifestyle of an intracellular, facultative symbiont.</title>
        <authorList>
            <person name="Burgsdorf I."/>
        </authorList>
    </citation>
    <scope>NUCLEOTIDE SEQUENCE [LARGE SCALE GENOMIC DNA]</scope>
    <source>
        <strain evidence="2">277cV</strain>
    </source>
</reference>
<feature type="non-terminal residue" evidence="2">
    <location>
        <position position="138"/>
    </location>
</feature>
<proteinExistence type="predicted"/>
<feature type="compositionally biased region" description="Polar residues" evidence="1">
    <location>
        <begin position="90"/>
        <end position="106"/>
    </location>
</feature>
<accession>A0A524RNS6</accession>
<evidence type="ECO:0000313" key="2">
    <source>
        <dbReference type="EMBL" id="TGG93000.1"/>
    </source>
</evidence>
<evidence type="ECO:0000313" key="3">
    <source>
        <dbReference type="Proteomes" id="UP000317990"/>
    </source>
</evidence>